<name>A0A821CME3_9BILA</name>
<comment type="caution">
    <text evidence="1">The sequence shown here is derived from an EMBL/GenBank/DDBJ whole genome shotgun (WGS) entry which is preliminary data.</text>
</comment>
<proteinExistence type="predicted"/>
<dbReference type="Proteomes" id="UP000663838">
    <property type="component" value="Unassembled WGS sequence"/>
</dbReference>
<sequence>MQCLPALYDIPSEFISLTKTVAKKIENKPCWIILGATVYAYFFSPNNAFIVFIGGGNWQQSGGGGGGSHPKQRRGQK</sequence>
<dbReference type="AlphaFoldDB" id="A0A821CME3"/>
<evidence type="ECO:0000313" key="1">
    <source>
        <dbReference type="EMBL" id="CAF4607798.1"/>
    </source>
</evidence>
<evidence type="ECO:0000313" key="2">
    <source>
        <dbReference type="Proteomes" id="UP000663838"/>
    </source>
</evidence>
<organism evidence="1 2">
    <name type="scientific">Rotaria socialis</name>
    <dbReference type="NCBI Taxonomy" id="392032"/>
    <lineage>
        <taxon>Eukaryota</taxon>
        <taxon>Metazoa</taxon>
        <taxon>Spiralia</taxon>
        <taxon>Gnathifera</taxon>
        <taxon>Rotifera</taxon>
        <taxon>Eurotatoria</taxon>
        <taxon>Bdelloidea</taxon>
        <taxon>Philodinida</taxon>
        <taxon>Philodinidae</taxon>
        <taxon>Rotaria</taxon>
    </lineage>
</organism>
<protein>
    <submittedName>
        <fullName evidence="1">Uncharacterized protein</fullName>
    </submittedName>
</protein>
<gene>
    <name evidence="1" type="ORF">TOA249_LOCUS11061</name>
</gene>
<reference evidence="1" key="1">
    <citation type="submission" date="2021-02" db="EMBL/GenBank/DDBJ databases">
        <authorList>
            <person name="Nowell W R."/>
        </authorList>
    </citation>
    <scope>NUCLEOTIDE SEQUENCE</scope>
</reference>
<dbReference type="EMBL" id="CAJOBS010000589">
    <property type="protein sequence ID" value="CAF4607798.1"/>
    <property type="molecule type" value="Genomic_DNA"/>
</dbReference>
<accession>A0A821CME3</accession>